<dbReference type="Gene3D" id="1.10.357.10">
    <property type="entry name" value="Tetracycline Repressor, domain 2"/>
    <property type="match status" value="1"/>
</dbReference>
<dbReference type="PANTHER" id="PTHR43479:SF7">
    <property type="entry name" value="TETR-FAMILY TRANSCRIPTIONAL REGULATOR"/>
    <property type="match status" value="1"/>
</dbReference>
<gene>
    <name evidence="3" type="ORF">SDC9_127425</name>
</gene>
<comment type="caution">
    <text evidence="3">The sequence shown here is derived from an EMBL/GenBank/DDBJ whole genome shotgun (WGS) entry which is preliminary data.</text>
</comment>
<dbReference type="SUPFAM" id="SSF46689">
    <property type="entry name" value="Homeodomain-like"/>
    <property type="match status" value="1"/>
</dbReference>
<dbReference type="Pfam" id="PF14278">
    <property type="entry name" value="TetR_C_8"/>
    <property type="match status" value="1"/>
</dbReference>
<feature type="domain" description="HTH tetR-type" evidence="2">
    <location>
        <begin position="5"/>
        <end position="65"/>
    </location>
</feature>
<keyword evidence="1" id="KW-0238">DNA-binding</keyword>
<sequence>MAKPELTKLLIAQTLKELMIRTPLDKISVRDIVEACGINRKTFYYHFHDKQALICWIFDSEFASLTDLNKDNTVIDDLVEHLYQNKDFYIAALTSDVQNNLREHLFKIAYDIIMMKISSIIGARKMASGDMHMIASYFTNATIGCITQWAKEGMKTPPDEYDFLFYPMTEECLEFVIEKYFKK</sequence>
<reference evidence="3" key="1">
    <citation type="submission" date="2019-08" db="EMBL/GenBank/DDBJ databases">
        <authorList>
            <person name="Kucharzyk K."/>
            <person name="Murdoch R.W."/>
            <person name="Higgins S."/>
            <person name="Loffler F."/>
        </authorList>
    </citation>
    <scope>NUCLEOTIDE SEQUENCE</scope>
</reference>
<dbReference type="PANTHER" id="PTHR43479">
    <property type="entry name" value="ACREF/ENVCD OPERON REPRESSOR-RELATED"/>
    <property type="match status" value="1"/>
</dbReference>
<dbReference type="EMBL" id="VSSQ01030011">
    <property type="protein sequence ID" value="MPM80378.1"/>
    <property type="molecule type" value="Genomic_DNA"/>
</dbReference>
<proteinExistence type="predicted"/>
<dbReference type="InterPro" id="IPR001647">
    <property type="entry name" value="HTH_TetR"/>
</dbReference>
<name>A0A645CU27_9ZZZZ</name>
<dbReference type="Pfam" id="PF00440">
    <property type="entry name" value="TetR_N"/>
    <property type="match status" value="1"/>
</dbReference>
<evidence type="ECO:0000256" key="1">
    <source>
        <dbReference type="ARBA" id="ARBA00023125"/>
    </source>
</evidence>
<evidence type="ECO:0000259" key="2">
    <source>
        <dbReference type="PROSITE" id="PS50977"/>
    </source>
</evidence>
<dbReference type="InterPro" id="IPR039532">
    <property type="entry name" value="TetR_C_Firmicutes"/>
</dbReference>
<accession>A0A645CU27</accession>
<organism evidence="3">
    <name type="scientific">bioreactor metagenome</name>
    <dbReference type="NCBI Taxonomy" id="1076179"/>
    <lineage>
        <taxon>unclassified sequences</taxon>
        <taxon>metagenomes</taxon>
        <taxon>ecological metagenomes</taxon>
    </lineage>
</organism>
<dbReference type="GO" id="GO:0003677">
    <property type="term" value="F:DNA binding"/>
    <property type="evidence" value="ECO:0007669"/>
    <property type="project" value="UniProtKB-KW"/>
</dbReference>
<protein>
    <recommendedName>
        <fullName evidence="2">HTH tetR-type domain-containing protein</fullName>
    </recommendedName>
</protein>
<evidence type="ECO:0000313" key="3">
    <source>
        <dbReference type="EMBL" id="MPM80378.1"/>
    </source>
</evidence>
<dbReference type="InterPro" id="IPR050624">
    <property type="entry name" value="HTH-type_Tx_Regulator"/>
</dbReference>
<dbReference type="InterPro" id="IPR009057">
    <property type="entry name" value="Homeodomain-like_sf"/>
</dbReference>
<dbReference type="PROSITE" id="PS50977">
    <property type="entry name" value="HTH_TETR_2"/>
    <property type="match status" value="1"/>
</dbReference>
<dbReference type="AlphaFoldDB" id="A0A645CU27"/>